<proteinExistence type="predicted"/>
<dbReference type="GO" id="GO:0002949">
    <property type="term" value="P:tRNA threonylcarbamoyladenosine modification"/>
    <property type="evidence" value="ECO:0007669"/>
    <property type="project" value="InterPro"/>
</dbReference>
<dbReference type="InterPro" id="IPR022496">
    <property type="entry name" value="T6A_TsaB"/>
</dbReference>
<dbReference type="NCBIfam" id="TIGR03725">
    <property type="entry name" value="T6A_YeaZ"/>
    <property type="match status" value="1"/>
</dbReference>
<dbReference type="InterPro" id="IPR043129">
    <property type="entry name" value="ATPase_NBD"/>
</dbReference>
<dbReference type="KEGG" id="halt:IM660_15015"/>
<keyword evidence="2" id="KW-0808">Transferase</keyword>
<evidence type="ECO:0000313" key="3">
    <source>
        <dbReference type="Proteomes" id="UP000593758"/>
    </source>
</evidence>
<reference evidence="2 3" key="1">
    <citation type="submission" date="2020-10" db="EMBL/GenBank/DDBJ databases">
        <title>Haloactinobacterium sp. RN3S43, a bacterium isolated from saline soil.</title>
        <authorList>
            <person name="Sun J.-Q."/>
        </authorList>
    </citation>
    <scope>NUCLEOTIDE SEQUENCE [LARGE SCALE GENOMIC DNA]</scope>
    <source>
        <strain evidence="2 3">RN3S43</strain>
    </source>
</reference>
<dbReference type="GO" id="GO:0005829">
    <property type="term" value="C:cytosol"/>
    <property type="evidence" value="ECO:0007669"/>
    <property type="project" value="TreeGrafter"/>
</dbReference>
<dbReference type="Gene3D" id="3.30.420.40">
    <property type="match status" value="2"/>
</dbReference>
<accession>A0A7M1SZ81</accession>
<gene>
    <name evidence="2" type="primary">tsaB</name>
    <name evidence="2" type="ORF">IM660_15015</name>
</gene>
<name>A0A7M1SZ81_9MICO</name>
<organism evidence="2 3">
    <name type="scientific">Ruania alkalisoli</name>
    <dbReference type="NCBI Taxonomy" id="2779775"/>
    <lineage>
        <taxon>Bacteria</taxon>
        <taxon>Bacillati</taxon>
        <taxon>Actinomycetota</taxon>
        <taxon>Actinomycetes</taxon>
        <taxon>Micrococcales</taxon>
        <taxon>Ruaniaceae</taxon>
        <taxon>Ruania</taxon>
    </lineage>
</organism>
<dbReference type="PANTHER" id="PTHR11735:SF11">
    <property type="entry name" value="TRNA THREONYLCARBAMOYLADENOSINE BIOSYNTHESIS PROTEIN TSAB"/>
    <property type="match status" value="1"/>
</dbReference>
<keyword evidence="3" id="KW-1185">Reference proteome</keyword>
<evidence type="ECO:0000313" key="2">
    <source>
        <dbReference type="EMBL" id="QOR72811.1"/>
    </source>
</evidence>
<feature type="domain" description="Gcp-like" evidence="1">
    <location>
        <begin position="30"/>
        <end position="148"/>
    </location>
</feature>
<dbReference type="Pfam" id="PF00814">
    <property type="entry name" value="TsaD"/>
    <property type="match status" value="1"/>
</dbReference>
<dbReference type="PANTHER" id="PTHR11735">
    <property type="entry name" value="TRNA N6-ADENOSINE THREONYLCARBAMOYLTRANSFERASE"/>
    <property type="match status" value="1"/>
</dbReference>
<dbReference type="Proteomes" id="UP000593758">
    <property type="component" value="Chromosome"/>
</dbReference>
<dbReference type="EMBL" id="CP063169">
    <property type="protein sequence ID" value="QOR72811.1"/>
    <property type="molecule type" value="Genomic_DNA"/>
</dbReference>
<evidence type="ECO:0000259" key="1">
    <source>
        <dbReference type="Pfam" id="PF00814"/>
    </source>
</evidence>
<dbReference type="InterPro" id="IPR000905">
    <property type="entry name" value="Gcp-like_dom"/>
</dbReference>
<sequence length="227" mass="23583">MLCLDTSDGAAVAVLHNGQTLAAARSDDPRRHVEYLAPLIVGCLDTAGITASDLTAIAVGTGPAPFTGLRVGLVTARTFAQARGLPIHGVSSLDAIAADALAEQDIEEVLVVTDARRREVYWGRYRRDEANVVRAVAGPGVDTAAQVATDHADLVEAGQVIGRGLALYPADLAGGVSEEERAADAVVDASRLGHLALVRAQAGVTQPTEALYLRRPDVHVPGQATGR</sequence>
<dbReference type="SUPFAM" id="SSF53067">
    <property type="entry name" value="Actin-like ATPase domain"/>
    <property type="match status" value="2"/>
</dbReference>
<dbReference type="AlphaFoldDB" id="A0A7M1SZ81"/>
<protein>
    <submittedName>
        <fullName evidence="2">tRNA (Adenosine(37)-N6)-threonylcarbamoyltransferase complex dimerization subunit type 1 TsaB</fullName>
    </submittedName>
</protein>
<dbReference type="GO" id="GO:0016740">
    <property type="term" value="F:transferase activity"/>
    <property type="evidence" value="ECO:0007669"/>
    <property type="project" value="UniProtKB-KW"/>
</dbReference>